<dbReference type="EMBL" id="QGNW01000013">
    <property type="protein sequence ID" value="RVX17683.1"/>
    <property type="molecule type" value="Genomic_DNA"/>
</dbReference>
<dbReference type="Pfam" id="PF13976">
    <property type="entry name" value="gag_pre-integrs"/>
    <property type="match status" value="1"/>
</dbReference>
<evidence type="ECO:0000256" key="3">
    <source>
        <dbReference type="ARBA" id="ARBA00022750"/>
    </source>
</evidence>
<dbReference type="Gene3D" id="3.30.420.10">
    <property type="entry name" value="Ribonuclease H-like superfamily/Ribonuclease H"/>
    <property type="match status" value="1"/>
</dbReference>
<dbReference type="CDD" id="cd09272">
    <property type="entry name" value="RNase_HI_RT_Ty1"/>
    <property type="match status" value="1"/>
</dbReference>
<comment type="similarity">
    <text evidence="1">Belongs to the carotenoid oxygenase family.</text>
</comment>
<feature type="binding site" evidence="6">
    <location>
        <position position="260"/>
    </location>
    <ligand>
        <name>Fe cation</name>
        <dbReference type="ChEBI" id="CHEBI:24875"/>
        <note>catalytic</note>
    </ligand>
</feature>
<feature type="domain" description="Retroviral polymerase SH3-like" evidence="11">
    <location>
        <begin position="1031"/>
        <end position="1092"/>
    </location>
</feature>
<organism evidence="12 13">
    <name type="scientific">Vitis vinifera</name>
    <name type="common">Grape</name>
    <dbReference type="NCBI Taxonomy" id="29760"/>
    <lineage>
        <taxon>Eukaryota</taxon>
        <taxon>Viridiplantae</taxon>
        <taxon>Streptophyta</taxon>
        <taxon>Embryophyta</taxon>
        <taxon>Tracheophyta</taxon>
        <taxon>Spermatophyta</taxon>
        <taxon>Magnoliopsida</taxon>
        <taxon>eudicotyledons</taxon>
        <taxon>Gunneridae</taxon>
        <taxon>Pentapetalae</taxon>
        <taxon>rosids</taxon>
        <taxon>Vitales</taxon>
        <taxon>Vitaceae</taxon>
        <taxon>Viteae</taxon>
        <taxon>Vitis</taxon>
    </lineage>
</organism>
<protein>
    <submittedName>
        <fullName evidence="12">Retrovirus-related Pol polyprotein from transposon RE2</fullName>
    </submittedName>
</protein>
<dbReference type="Pfam" id="PF14244">
    <property type="entry name" value="Retrotran_gag_3"/>
    <property type="match status" value="1"/>
</dbReference>
<dbReference type="InterPro" id="IPR043502">
    <property type="entry name" value="DNA/RNA_pol_sf"/>
</dbReference>
<evidence type="ECO:0000313" key="12">
    <source>
        <dbReference type="EMBL" id="RVX17683.1"/>
    </source>
</evidence>
<dbReference type="InterPro" id="IPR013103">
    <property type="entry name" value="RVT_2"/>
</dbReference>
<dbReference type="Pfam" id="PF07727">
    <property type="entry name" value="RVT_2"/>
    <property type="match status" value="1"/>
</dbReference>
<dbReference type="Pfam" id="PF03055">
    <property type="entry name" value="RPE65"/>
    <property type="match status" value="2"/>
</dbReference>
<feature type="domain" description="Reverse transcriptase Ty1/copia-type" evidence="7">
    <location>
        <begin position="1232"/>
        <end position="1473"/>
    </location>
</feature>
<dbReference type="Pfam" id="PF22936">
    <property type="entry name" value="Pol_BBD"/>
    <property type="match status" value="1"/>
</dbReference>
<dbReference type="InterPro" id="IPR036397">
    <property type="entry name" value="RNaseH_sf"/>
</dbReference>
<gene>
    <name evidence="12" type="primary">RE2_1286</name>
    <name evidence="12" type="ORF">CK203_003837</name>
</gene>
<evidence type="ECO:0000259" key="11">
    <source>
        <dbReference type="Pfam" id="PF25597"/>
    </source>
</evidence>
<dbReference type="GO" id="GO:0046872">
    <property type="term" value="F:metal ion binding"/>
    <property type="evidence" value="ECO:0007669"/>
    <property type="project" value="UniProtKB-KW"/>
</dbReference>
<evidence type="ECO:0000256" key="1">
    <source>
        <dbReference type="ARBA" id="ARBA00006787"/>
    </source>
</evidence>
<comment type="caution">
    <text evidence="12">The sequence shown here is derived from an EMBL/GenBank/DDBJ whole genome shotgun (WGS) entry which is preliminary data.</text>
</comment>
<evidence type="ECO:0000259" key="7">
    <source>
        <dbReference type="Pfam" id="PF07727"/>
    </source>
</evidence>
<dbReference type="Proteomes" id="UP000288805">
    <property type="component" value="Unassembled WGS sequence"/>
</dbReference>
<keyword evidence="4" id="KW-0223">Dioxygenase</keyword>
<feature type="domain" description="Retrovirus-related Pol polyprotein from transposon TNT 1-94-like beta-barrel" evidence="10">
    <location>
        <begin position="804"/>
        <end position="878"/>
    </location>
</feature>
<evidence type="ECO:0000256" key="2">
    <source>
        <dbReference type="ARBA" id="ARBA00022723"/>
    </source>
</evidence>
<dbReference type="InterPro" id="IPR054722">
    <property type="entry name" value="PolX-like_BBD"/>
</dbReference>
<feature type="domain" description="GAG-pre-integrase" evidence="8">
    <location>
        <begin position="910"/>
        <end position="971"/>
    </location>
</feature>
<dbReference type="InterPro" id="IPR029472">
    <property type="entry name" value="Copia-like_N"/>
</dbReference>
<dbReference type="PANTHER" id="PTHR11439">
    <property type="entry name" value="GAG-POL-RELATED RETROTRANSPOSON"/>
    <property type="match status" value="1"/>
</dbReference>
<keyword evidence="4" id="KW-0560">Oxidoreductase</keyword>
<dbReference type="Pfam" id="PF25597">
    <property type="entry name" value="SH3_retrovirus"/>
    <property type="match status" value="1"/>
</dbReference>
<dbReference type="PANTHER" id="PTHR11439:SF467">
    <property type="entry name" value="INTEGRASE CATALYTIC DOMAIN-CONTAINING PROTEIN"/>
    <property type="match status" value="1"/>
</dbReference>
<comment type="cofactor">
    <cofactor evidence="6">
        <name>Fe(2+)</name>
        <dbReference type="ChEBI" id="CHEBI:29033"/>
    </cofactor>
    <text evidence="6">Binds 1 Fe(2+) ion per subunit.</text>
</comment>
<reference evidence="12 13" key="1">
    <citation type="journal article" date="2018" name="PLoS Genet.">
        <title>Population sequencing reveals clonal diversity and ancestral inbreeding in the grapevine cultivar Chardonnay.</title>
        <authorList>
            <person name="Roach M.J."/>
            <person name="Johnson D.L."/>
            <person name="Bohlmann J."/>
            <person name="van Vuuren H.J."/>
            <person name="Jones S.J."/>
            <person name="Pretorius I.S."/>
            <person name="Schmidt S.A."/>
            <person name="Borneman A.R."/>
        </authorList>
    </citation>
    <scope>NUCLEOTIDE SEQUENCE [LARGE SCALE GENOMIC DNA]</scope>
    <source>
        <strain evidence="13">cv. Chardonnay</strain>
        <tissue evidence="12">Leaf</tissue>
    </source>
</reference>
<sequence length="1714" mass="193647">MASTCFALQVNGSANKLSISHNFGHLKTSLSDTVKKPVLKETQKMSLRVDIFKTIRNTSGRMLDAFVNSVFQFIDQQLFPSQKNFAPVDEIGEAVQVVCSEGRFPVGIYIRNGPNPLFGGLKSTFSIFGRSRDIWVEGEGMLHALYFMKDDHGDWTISYQNRYVDPETFKLKKQTIFPSYSSRRFSSYFSSCSSESAIFFCPTLFGVVNKKLSNTSIFKHSGRYYAVSENHQPQEIDIFTLETLEEWDLNRDWNRPFTSHPKLILSLLMAIWYNVIMDYPLTIDISRLLRGDRLIKYDKGDSERIGVMARYGDADSVRWFSVESHCTFHIVNSFEDGDEAIQKTIAIPLIFIQPFLVDLLSLNLIFLLINQEQVVIRGCRALDSIIPGLDQGEVKEKNLTGMDFCMDFPLINGEIILALSTSDNSGEGFVKDLITAPSGFVADGESNTSQRLCSVLLNEFNYLPWSRAVTIALGGRSKLGFINGKEKAPVFDSPEYEIWLSKDQLVMSWILNSMERNIAEIFSYSESSLDLWEALRDMYGNQNNSARIFQIQQEVNALRQDGRPFVSLLGNFKSLWSELEVYRPHTVDPVVLKKRTEEDRVFQVLASLGSEFEDLRCHILMSPELPSLKSVCSTIQREEVRRKVMIRETVTNSSDTRAYIAHKNYEGKSIKGKRLDLKCEHCNAPGHTSDRCWVLHPELKPKFTKDKRGGDHKRGFNHKANVAAQTTDSFFSNPMALLKDFTTYLQEKRGQESLNEAAGQDQDKPTTLLSKFAGFLADSNPENSQGIFTAFTTALEISNFHDLWVVDSGASNHMSNKLTNLYNFRPCSSSTFVSVADGKDVPVQGKGKTKLVSKTIESEVLYVPSFPVQLLSVQQLTSTLNCDVLFTSDKVLFQDRITKKTIGEGFQLHGLFYFSSDDRLCKGFQASFSSTNKHSLWHQRLGHPSESVFNKIHPSLPKGTDGCDICHYSKSTRLPFNLSLSKSSEMFELVHSDVWGPFSLSIDGFKYFVTFIDDFSKQKKPDLSHLKVFGCTCFVHLSATQRRDKLDPRAVKCVFLGYSQTQKGYRCYDTTAKRLFVSRDVQFVETSPIFENSNQGEILSDFVPLPEVAANIEQQSIAPTIQHPTEASVESTINQVVQESAPNIDISEQTTLPRRNPPRERHPPAKFRDYIAAAVRYPPEKFLSYQNLSTSHLAYLTAISSVHEPKNFHEANSQPMWRKSMDDELKALEETNTWNIVHLPPGKHVVGCRWVYRFKFNPDGSIERPKSRVVAQGFTQHFGVDYKETFAPVAKMSTVKVLLSVVANHGWSLSQMDVKNAFLHGELEEEVYMKIPPGHPLCGDPSRVCKLNKSIYGLKQSPRAWHAKLSSTLEDLGFTRSSADSSLYVQTGQTEKLMVLIYVDDLIITGSNADSIAALKKKLQGKFPVKDLGPLKYFLGIEVATSRKGLFLNQRKYTIDLLRDSNMLNSKPANTPFDSKLQLDKLGDPLDSPNYYQKLVGKLIYLTITRLDISFAVSLVSQYMHAPTVVHLCMVKRILRYLKKTIGRGIVMRRNGHTDIIGFSDSDWAGNTIDRRSTTGYCMFVGGNLVSWKSKKQPVVARSSAEAEYRAMAAASCEMVWLKNLLTDLGFSSTSPMKLFCDNQAAMHIAANPVFHERTKHIEVDCHFIRQQVQSKVIQTHYIRSSDQLADAFTKVLSSTVFHRLMFKLGSIDPLAPA</sequence>
<dbReference type="InterPro" id="IPR004294">
    <property type="entry name" value="Carotenoid_Oase"/>
</dbReference>
<evidence type="ECO:0000259" key="8">
    <source>
        <dbReference type="Pfam" id="PF13976"/>
    </source>
</evidence>
<dbReference type="SUPFAM" id="SSF56672">
    <property type="entry name" value="DNA/RNA polymerases"/>
    <property type="match status" value="1"/>
</dbReference>
<dbReference type="InterPro" id="IPR057670">
    <property type="entry name" value="SH3_retrovirus"/>
</dbReference>
<evidence type="ECO:0000259" key="9">
    <source>
        <dbReference type="Pfam" id="PF14244"/>
    </source>
</evidence>
<proteinExistence type="inferred from homology"/>
<dbReference type="GO" id="GO:0004190">
    <property type="term" value="F:aspartic-type endopeptidase activity"/>
    <property type="evidence" value="ECO:0007669"/>
    <property type="project" value="UniProtKB-KW"/>
</dbReference>
<dbReference type="GO" id="GO:0016702">
    <property type="term" value="F:oxidoreductase activity, acting on single donors with incorporation of molecular oxygen, incorporation of two atoms of oxygen"/>
    <property type="evidence" value="ECO:0007669"/>
    <property type="project" value="InterPro"/>
</dbReference>
<evidence type="ECO:0000256" key="6">
    <source>
        <dbReference type="PIRSR" id="PIRSR604294-1"/>
    </source>
</evidence>
<keyword evidence="3" id="KW-0064">Aspartyl protease</keyword>
<accession>A0A438K907</accession>
<dbReference type="InterPro" id="IPR025724">
    <property type="entry name" value="GAG-pre-integrase_dom"/>
</dbReference>
<name>A0A438K907_VITVI</name>
<keyword evidence="5 6" id="KW-0408">Iron</keyword>
<evidence type="ECO:0000313" key="13">
    <source>
        <dbReference type="Proteomes" id="UP000288805"/>
    </source>
</evidence>
<evidence type="ECO:0000256" key="4">
    <source>
        <dbReference type="ARBA" id="ARBA00022964"/>
    </source>
</evidence>
<keyword evidence="3" id="KW-0645">Protease</keyword>
<keyword evidence="2 6" id="KW-0479">Metal-binding</keyword>
<feature type="domain" description="Retrotransposon Copia-like N-terminal" evidence="9">
    <location>
        <begin position="446"/>
        <end position="489"/>
    </location>
</feature>
<evidence type="ECO:0000259" key="10">
    <source>
        <dbReference type="Pfam" id="PF22936"/>
    </source>
</evidence>
<evidence type="ECO:0000256" key="5">
    <source>
        <dbReference type="ARBA" id="ARBA00023004"/>
    </source>
</evidence>
<dbReference type="GO" id="GO:0003676">
    <property type="term" value="F:nucleic acid binding"/>
    <property type="evidence" value="ECO:0007669"/>
    <property type="project" value="InterPro"/>
</dbReference>
<keyword evidence="3" id="KW-0378">Hydrolase</keyword>